<keyword evidence="3" id="KW-1185">Reference proteome</keyword>
<dbReference type="Proteomes" id="UP000029121">
    <property type="component" value="Unassembled WGS sequence"/>
</dbReference>
<reference evidence="3" key="1">
    <citation type="journal article" date="2013" name="Nat. Genet.">
        <title>The Capsella rubella genome and the genomic consequences of rapid mating system evolution.</title>
        <authorList>
            <person name="Slotte T."/>
            <person name="Hazzouri K.M."/>
            <person name="Agren J.A."/>
            <person name="Koenig D."/>
            <person name="Maumus F."/>
            <person name="Guo Y.L."/>
            <person name="Steige K."/>
            <person name="Platts A.E."/>
            <person name="Escobar J.S."/>
            <person name="Newman L.K."/>
            <person name="Wang W."/>
            <person name="Mandakova T."/>
            <person name="Vello E."/>
            <person name="Smith L.M."/>
            <person name="Henz S.R."/>
            <person name="Steffen J."/>
            <person name="Takuno S."/>
            <person name="Brandvain Y."/>
            <person name="Coop G."/>
            <person name="Andolfatto P."/>
            <person name="Hu T.T."/>
            <person name="Blanchette M."/>
            <person name="Clark R.M."/>
            <person name="Quesneville H."/>
            <person name="Nordborg M."/>
            <person name="Gaut B.S."/>
            <person name="Lysak M.A."/>
            <person name="Jenkins J."/>
            <person name="Grimwood J."/>
            <person name="Chapman J."/>
            <person name="Prochnik S."/>
            <person name="Shu S."/>
            <person name="Rokhsar D."/>
            <person name="Schmutz J."/>
            <person name="Weigel D."/>
            <person name="Wright S.I."/>
        </authorList>
    </citation>
    <scope>NUCLEOTIDE SEQUENCE [LARGE SCALE GENOMIC DNA]</scope>
    <source>
        <strain evidence="3">cv. Monte Gargano</strain>
    </source>
</reference>
<dbReference type="AlphaFoldDB" id="R0GU74"/>
<name>R0GU74_9BRAS</name>
<dbReference type="EMBL" id="KB870812">
    <property type="protein sequence ID" value="EOA14733.1"/>
    <property type="molecule type" value="Genomic_DNA"/>
</dbReference>
<accession>R0GU74</accession>
<protein>
    <recommendedName>
        <fullName evidence="4">Plant thionin family protein</fullName>
    </recommendedName>
</protein>
<evidence type="ECO:0008006" key="4">
    <source>
        <dbReference type="Google" id="ProtNLM"/>
    </source>
</evidence>
<gene>
    <name evidence="2" type="ORF">CARUB_v10028026mg</name>
</gene>
<evidence type="ECO:0000313" key="2">
    <source>
        <dbReference type="EMBL" id="EOA14733.1"/>
    </source>
</evidence>
<evidence type="ECO:0000313" key="3">
    <source>
        <dbReference type="Proteomes" id="UP000029121"/>
    </source>
</evidence>
<organism evidence="2 3">
    <name type="scientific">Capsella rubella</name>
    <dbReference type="NCBI Taxonomy" id="81985"/>
    <lineage>
        <taxon>Eukaryota</taxon>
        <taxon>Viridiplantae</taxon>
        <taxon>Streptophyta</taxon>
        <taxon>Embryophyta</taxon>
        <taxon>Tracheophyta</taxon>
        <taxon>Spermatophyta</taxon>
        <taxon>Magnoliopsida</taxon>
        <taxon>eudicotyledons</taxon>
        <taxon>Gunneridae</taxon>
        <taxon>Pentapetalae</taxon>
        <taxon>rosids</taxon>
        <taxon>malvids</taxon>
        <taxon>Brassicales</taxon>
        <taxon>Brassicaceae</taxon>
        <taxon>Camelineae</taxon>
        <taxon>Capsella</taxon>
    </lineage>
</organism>
<evidence type="ECO:0000256" key="1">
    <source>
        <dbReference type="SAM" id="SignalP"/>
    </source>
</evidence>
<proteinExistence type="predicted"/>
<feature type="chain" id="PRO_5004342760" description="Plant thionin family protein" evidence="1">
    <location>
        <begin position="21"/>
        <end position="69"/>
    </location>
</feature>
<keyword evidence="1" id="KW-0732">Signal</keyword>
<feature type="signal peptide" evidence="1">
    <location>
        <begin position="1"/>
        <end position="20"/>
    </location>
</feature>
<sequence length="69" mass="7914">MENKWSVGMMVFVLVMMVVAIEGEAAYLSCETKCKTTCRDSLYPRKCKARCLKSCRHYHPPTQLHTSSQ</sequence>